<dbReference type="Gene3D" id="1.10.489.10">
    <property type="entry name" value="Chloroperoxidase-like"/>
    <property type="match status" value="1"/>
</dbReference>
<dbReference type="AlphaFoldDB" id="A0A1Y2FRY0"/>
<sequence length="162" mass="17056">MKLSIGNTDSRTSGLFTSLIGGTVPGLFSAASKGKFETDGSILYDDAYFTPGGTTSQFKATLWAQRLASANSNFGGMFGSAWVGREFCTCIQNNPQCNWMAVAQVLFYGAECLTYLNFPSSNSDGTTSPATASIVQTFMGISPQVSSSVKVPELLPPSSDGN</sequence>
<organism evidence="2 3">
    <name type="scientific">Leucosporidium creatinivorum</name>
    <dbReference type="NCBI Taxonomy" id="106004"/>
    <lineage>
        <taxon>Eukaryota</taxon>
        <taxon>Fungi</taxon>
        <taxon>Dikarya</taxon>
        <taxon>Basidiomycota</taxon>
        <taxon>Pucciniomycotina</taxon>
        <taxon>Microbotryomycetes</taxon>
        <taxon>Leucosporidiales</taxon>
        <taxon>Leucosporidium</taxon>
    </lineage>
</organism>
<proteinExistence type="predicted"/>
<dbReference type="Proteomes" id="UP000193467">
    <property type="component" value="Unassembled WGS sequence"/>
</dbReference>
<accession>A0A1Y2FRY0</accession>
<dbReference type="InterPro" id="IPR036851">
    <property type="entry name" value="Chloroperoxidase-like_sf"/>
</dbReference>
<dbReference type="EMBL" id="MCGR01000014">
    <property type="protein sequence ID" value="ORY86760.1"/>
    <property type="molecule type" value="Genomic_DNA"/>
</dbReference>
<evidence type="ECO:0000313" key="2">
    <source>
        <dbReference type="EMBL" id="ORY86760.1"/>
    </source>
</evidence>
<gene>
    <name evidence="2" type="ORF">BCR35DRAFT_264180</name>
</gene>
<evidence type="ECO:0000259" key="1">
    <source>
        <dbReference type="Pfam" id="PF01328"/>
    </source>
</evidence>
<dbReference type="GO" id="GO:0004601">
    <property type="term" value="F:peroxidase activity"/>
    <property type="evidence" value="ECO:0007669"/>
    <property type="project" value="InterPro"/>
</dbReference>
<dbReference type="Pfam" id="PF01328">
    <property type="entry name" value="Peroxidase_2"/>
    <property type="match status" value="1"/>
</dbReference>
<evidence type="ECO:0000313" key="3">
    <source>
        <dbReference type="Proteomes" id="UP000193467"/>
    </source>
</evidence>
<name>A0A1Y2FRY0_9BASI</name>
<comment type="caution">
    <text evidence="2">The sequence shown here is derived from an EMBL/GenBank/DDBJ whole genome shotgun (WGS) entry which is preliminary data.</text>
</comment>
<dbReference type="OrthoDB" id="407298at2759"/>
<dbReference type="InterPro" id="IPR000028">
    <property type="entry name" value="Chloroperoxidase"/>
</dbReference>
<feature type="domain" description="Heme haloperoxidase family profile" evidence="1">
    <location>
        <begin position="24"/>
        <end position="140"/>
    </location>
</feature>
<keyword evidence="3" id="KW-1185">Reference proteome</keyword>
<dbReference type="InParanoid" id="A0A1Y2FRY0"/>
<reference evidence="2 3" key="1">
    <citation type="submission" date="2016-07" db="EMBL/GenBank/DDBJ databases">
        <title>Pervasive Adenine N6-methylation of Active Genes in Fungi.</title>
        <authorList>
            <consortium name="DOE Joint Genome Institute"/>
            <person name="Mondo S.J."/>
            <person name="Dannebaum R.O."/>
            <person name="Kuo R.C."/>
            <person name="Labutti K."/>
            <person name="Haridas S."/>
            <person name="Kuo A."/>
            <person name="Salamov A."/>
            <person name="Ahrendt S.R."/>
            <person name="Lipzen A."/>
            <person name="Sullivan W."/>
            <person name="Andreopoulos W.B."/>
            <person name="Clum A."/>
            <person name="Lindquist E."/>
            <person name="Daum C."/>
            <person name="Ramamoorthy G.K."/>
            <person name="Gryganskyi A."/>
            <person name="Culley D."/>
            <person name="Magnuson J.K."/>
            <person name="James T.Y."/>
            <person name="O'Malley M.A."/>
            <person name="Stajich J.E."/>
            <person name="Spatafora J.W."/>
            <person name="Visel A."/>
            <person name="Grigoriev I.V."/>
        </authorList>
    </citation>
    <scope>NUCLEOTIDE SEQUENCE [LARGE SCALE GENOMIC DNA]</scope>
    <source>
        <strain evidence="2 3">62-1032</strain>
    </source>
</reference>
<protein>
    <recommendedName>
        <fullName evidence="1">Heme haloperoxidase family profile domain-containing protein</fullName>
    </recommendedName>
</protein>